<dbReference type="SUPFAM" id="SSF56214">
    <property type="entry name" value="4'-phosphopantetheinyl transferase"/>
    <property type="match status" value="2"/>
</dbReference>
<dbReference type="Gene3D" id="3.90.470.20">
    <property type="entry name" value="4'-phosphopantetheinyl transferase domain"/>
    <property type="match status" value="2"/>
</dbReference>
<evidence type="ECO:0000256" key="1">
    <source>
        <dbReference type="ARBA" id="ARBA00013172"/>
    </source>
</evidence>
<protein>
    <recommendedName>
        <fullName evidence="1">holo-[acyl-carrier-protein] synthase</fullName>
        <ecNumber evidence="1">2.7.8.7</ecNumber>
    </recommendedName>
</protein>
<accession>A0A8H8DE08</accession>
<evidence type="ECO:0000256" key="2">
    <source>
        <dbReference type="ARBA" id="ARBA00022679"/>
    </source>
</evidence>
<evidence type="ECO:0000313" key="4">
    <source>
        <dbReference type="EMBL" id="KAG5420531.1"/>
    </source>
</evidence>
<keyword evidence="2" id="KW-0808">Transferase</keyword>
<sequence length="292" mass="33719">MHQLYDFDKHIIVAIIRITPNLIEFLQDDFNFELTLRLVDDLHLQNKIQQLKPPFRYRQLITVLFTRFILNKALGNAAFEKVSFVYNKYGKQCIEGVEFNTSSSNDVIAIALHSSPIGIDLSHAVQNVSPKDYKQQYEPIFHSSELSQVDSYFKFNHFWTLKEAFTKLIGCGLNVELSDFYFTLSVEEFAEDEYCLGSCLYRGNESTVVDVRWYDKIAINADKLFKENNEFVSGLVNEFHCYSTVIEKGQGGRLPVICSVITQQPNINIKTLDVDFLTVLQRQLHTHFTNST</sequence>
<dbReference type="GO" id="GO:0005829">
    <property type="term" value="C:cytosol"/>
    <property type="evidence" value="ECO:0007669"/>
    <property type="project" value="TreeGrafter"/>
</dbReference>
<dbReference type="GO" id="GO:0008897">
    <property type="term" value="F:holo-[acyl-carrier-protein] synthase activity"/>
    <property type="evidence" value="ECO:0007669"/>
    <property type="project" value="UniProtKB-EC"/>
</dbReference>
<dbReference type="GO" id="GO:0000287">
    <property type="term" value="F:magnesium ion binding"/>
    <property type="evidence" value="ECO:0007669"/>
    <property type="project" value="InterPro"/>
</dbReference>
<reference evidence="4 5" key="1">
    <citation type="submission" date="2020-12" db="EMBL/GenBank/DDBJ databases">
        <title>Effect of drift, selection, and recombination on the evolution of hybrid genomes in Candida yeast pathogens.</title>
        <authorList>
            <person name="Mixao V."/>
            <person name="Ksiezopolska E."/>
            <person name="Saus E."/>
            <person name="Boekhout T."/>
            <person name="Gacser A."/>
            <person name="Gabaldon T."/>
        </authorList>
    </citation>
    <scope>NUCLEOTIDE SEQUENCE [LARGE SCALE GENOMIC DNA]</scope>
    <source>
        <strain evidence="4 5">BP57</strain>
    </source>
</reference>
<dbReference type="InterPro" id="IPR037143">
    <property type="entry name" value="4-PPantetheinyl_Trfase_dom_sf"/>
</dbReference>
<comment type="caution">
    <text evidence="4">The sequence shown here is derived from an EMBL/GenBank/DDBJ whole genome shotgun (WGS) entry which is preliminary data.</text>
</comment>
<dbReference type="EMBL" id="JAEOAQ010000002">
    <property type="protein sequence ID" value="KAG5420531.1"/>
    <property type="molecule type" value="Genomic_DNA"/>
</dbReference>
<dbReference type="PANTHER" id="PTHR12215">
    <property type="entry name" value="PHOSPHOPANTETHEINE TRANSFERASE"/>
    <property type="match status" value="1"/>
</dbReference>
<dbReference type="RefSeq" id="XP_067549647.1">
    <property type="nucleotide sequence ID" value="XM_067691265.1"/>
</dbReference>
<dbReference type="GeneID" id="93651041"/>
<dbReference type="EC" id="2.7.8.7" evidence="1"/>
<dbReference type="Pfam" id="PF01648">
    <property type="entry name" value="ACPS"/>
    <property type="match status" value="1"/>
</dbReference>
<proteinExistence type="predicted"/>
<dbReference type="InterPro" id="IPR008278">
    <property type="entry name" value="4-PPantetheinyl_Trfase_dom"/>
</dbReference>
<dbReference type="GO" id="GO:0019878">
    <property type="term" value="P:lysine biosynthetic process via aminoadipic acid"/>
    <property type="evidence" value="ECO:0007669"/>
    <property type="project" value="TreeGrafter"/>
</dbReference>
<gene>
    <name evidence="4" type="ORF">I9W82_002412</name>
</gene>
<organism evidence="4 5">
    <name type="scientific">Candida metapsilosis</name>
    <dbReference type="NCBI Taxonomy" id="273372"/>
    <lineage>
        <taxon>Eukaryota</taxon>
        <taxon>Fungi</taxon>
        <taxon>Dikarya</taxon>
        <taxon>Ascomycota</taxon>
        <taxon>Saccharomycotina</taxon>
        <taxon>Pichiomycetes</taxon>
        <taxon>Debaryomycetaceae</taxon>
        <taxon>Candida/Lodderomyces clade</taxon>
        <taxon>Candida</taxon>
    </lineage>
</organism>
<dbReference type="Proteomes" id="UP000669133">
    <property type="component" value="Unassembled WGS sequence"/>
</dbReference>
<dbReference type="PANTHER" id="PTHR12215:SF10">
    <property type="entry name" value="L-AMINOADIPATE-SEMIALDEHYDE DEHYDROGENASE-PHOSPHOPANTETHEINYL TRANSFERASE"/>
    <property type="match status" value="1"/>
</dbReference>
<dbReference type="OrthoDB" id="26719at2759"/>
<feature type="domain" description="4'-phosphopantetheinyl transferase" evidence="3">
    <location>
        <begin position="116"/>
        <end position="184"/>
    </location>
</feature>
<dbReference type="AlphaFoldDB" id="A0A8H8DE08"/>
<dbReference type="InterPro" id="IPR050559">
    <property type="entry name" value="P-Pant_transferase_sf"/>
</dbReference>
<name>A0A8H8DE08_9ASCO</name>
<evidence type="ECO:0000313" key="5">
    <source>
        <dbReference type="Proteomes" id="UP000669133"/>
    </source>
</evidence>
<keyword evidence="5" id="KW-1185">Reference proteome</keyword>
<evidence type="ECO:0000259" key="3">
    <source>
        <dbReference type="Pfam" id="PF01648"/>
    </source>
</evidence>